<dbReference type="Proteomes" id="UP001157439">
    <property type="component" value="Unassembled WGS sequence"/>
</dbReference>
<name>A0AA37TV98_9GAMM</name>
<gene>
    <name evidence="1" type="ORF">GCM10007894_12670</name>
</gene>
<accession>A0AA37TV98</accession>
<dbReference type="EMBL" id="BSPO01000002">
    <property type="protein sequence ID" value="GLS83290.1"/>
    <property type="molecule type" value="Genomic_DNA"/>
</dbReference>
<dbReference type="AlphaFoldDB" id="A0AA37TV98"/>
<evidence type="ECO:0000313" key="2">
    <source>
        <dbReference type="Proteomes" id="UP001157439"/>
    </source>
</evidence>
<keyword evidence="2" id="KW-1185">Reference proteome</keyword>
<proteinExistence type="predicted"/>
<protein>
    <submittedName>
        <fullName evidence="1">Uncharacterized protein</fullName>
    </submittedName>
</protein>
<sequence length="271" mass="28781">MKLWLIPLTLALTLLGCSKSDDDSTTPPPPGDDVVAHVANITLINSARSDTNTGYSGSINLGGSVVSDAASQNLDGLITNVEFMGVTQANVNWNQLAANKDDPSRLNVSIVDSNGGDELASLSDTLNNGEAKQVILLSHQDFSLSAAIFEAPNLDELDQPLQSDQFAISVVHAYGPGENLVVDAYFVHGIRSKIGDQLTFGNRGYLTRVTADPGNDAIIVTDHSLAPDFANPENNLANFDAQNLMPGKHYQIIVTENESGDGAHLTTISHD</sequence>
<comment type="caution">
    <text evidence="1">The sequence shown here is derived from an EMBL/GenBank/DDBJ whole genome shotgun (WGS) entry which is preliminary data.</text>
</comment>
<evidence type="ECO:0000313" key="1">
    <source>
        <dbReference type="EMBL" id="GLS83290.1"/>
    </source>
</evidence>
<dbReference type="PROSITE" id="PS51257">
    <property type="entry name" value="PROKAR_LIPOPROTEIN"/>
    <property type="match status" value="1"/>
</dbReference>
<reference evidence="1 2" key="1">
    <citation type="journal article" date="2014" name="Int. J. Syst. Evol. Microbiol.">
        <title>Complete genome sequence of Corynebacterium casei LMG S-19264T (=DSM 44701T), isolated from a smear-ripened cheese.</title>
        <authorList>
            <consortium name="US DOE Joint Genome Institute (JGI-PGF)"/>
            <person name="Walter F."/>
            <person name="Albersmeier A."/>
            <person name="Kalinowski J."/>
            <person name="Ruckert C."/>
        </authorList>
    </citation>
    <scope>NUCLEOTIDE SEQUENCE [LARGE SCALE GENOMIC DNA]</scope>
    <source>
        <strain evidence="1 2">NBRC 112785</strain>
    </source>
</reference>
<dbReference type="RefSeq" id="WP_095499860.1">
    <property type="nucleotide sequence ID" value="NZ_BSPO01000002.1"/>
</dbReference>
<organism evidence="1 2">
    <name type="scientific">Paraferrimonas haliotis</name>
    <dbReference type="NCBI Taxonomy" id="2013866"/>
    <lineage>
        <taxon>Bacteria</taxon>
        <taxon>Pseudomonadati</taxon>
        <taxon>Pseudomonadota</taxon>
        <taxon>Gammaproteobacteria</taxon>
        <taxon>Alteromonadales</taxon>
        <taxon>Ferrimonadaceae</taxon>
        <taxon>Paraferrimonas</taxon>
    </lineage>
</organism>